<keyword evidence="10" id="KW-1185">Reference proteome</keyword>
<evidence type="ECO:0000256" key="1">
    <source>
        <dbReference type="ARBA" id="ARBA00004651"/>
    </source>
</evidence>
<feature type="transmembrane region" description="Helical" evidence="8">
    <location>
        <begin position="38"/>
        <end position="56"/>
    </location>
</feature>
<feature type="transmembrane region" description="Helical" evidence="8">
    <location>
        <begin position="128"/>
        <end position="148"/>
    </location>
</feature>
<evidence type="ECO:0000256" key="4">
    <source>
        <dbReference type="ARBA" id="ARBA00022475"/>
    </source>
</evidence>
<evidence type="ECO:0000256" key="5">
    <source>
        <dbReference type="ARBA" id="ARBA00022692"/>
    </source>
</evidence>
<dbReference type="InterPro" id="IPR004706">
    <property type="entry name" value="Arsenical-R_Acr3"/>
</dbReference>
<evidence type="ECO:0000313" key="9">
    <source>
        <dbReference type="EMBL" id="PVY68828.1"/>
    </source>
</evidence>
<accession>A0A2U1CSF4</accession>
<organism evidence="9 10">
    <name type="scientific">Pusillimonas noertemannii</name>
    <dbReference type="NCBI Taxonomy" id="305977"/>
    <lineage>
        <taxon>Bacteria</taxon>
        <taxon>Pseudomonadati</taxon>
        <taxon>Pseudomonadota</taxon>
        <taxon>Betaproteobacteria</taxon>
        <taxon>Burkholderiales</taxon>
        <taxon>Alcaligenaceae</taxon>
        <taxon>Pusillimonas</taxon>
    </lineage>
</organism>
<feature type="transmembrane region" description="Helical" evidence="8">
    <location>
        <begin position="68"/>
        <end position="87"/>
    </location>
</feature>
<evidence type="ECO:0000256" key="3">
    <source>
        <dbReference type="ARBA" id="ARBA00022448"/>
    </source>
</evidence>
<dbReference type="PANTHER" id="PTHR43057:SF1">
    <property type="entry name" value="ARSENICAL-RESISTANCE PROTEIN 3"/>
    <property type="match status" value="1"/>
</dbReference>
<dbReference type="GO" id="GO:0015297">
    <property type="term" value="F:antiporter activity"/>
    <property type="evidence" value="ECO:0007669"/>
    <property type="project" value="InterPro"/>
</dbReference>
<dbReference type="InterPro" id="IPR038770">
    <property type="entry name" value="Na+/solute_symporter_sf"/>
</dbReference>
<keyword evidence="4" id="KW-1003">Cell membrane</keyword>
<dbReference type="AlphaFoldDB" id="A0A2U1CSF4"/>
<feature type="transmembrane region" description="Helical" evidence="8">
    <location>
        <begin position="99"/>
        <end position="116"/>
    </location>
</feature>
<feature type="transmembrane region" description="Helical" evidence="8">
    <location>
        <begin position="12"/>
        <end position="32"/>
    </location>
</feature>
<evidence type="ECO:0000256" key="2">
    <source>
        <dbReference type="ARBA" id="ARBA00010110"/>
    </source>
</evidence>
<reference evidence="9 10" key="1">
    <citation type="submission" date="2018-04" db="EMBL/GenBank/DDBJ databases">
        <title>Genomic Encyclopedia of Type Strains, Phase IV (KMG-IV): sequencing the most valuable type-strain genomes for metagenomic binning, comparative biology and taxonomic classification.</title>
        <authorList>
            <person name="Goeker M."/>
        </authorList>
    </citation>
    <scope>NUCLEOTIDE SEQUENCE [LARGE SCALE GENOMIC DNA]</scope>
    <source>
        <strain evidence="9 10">DSM 10065</strain>
    </source>
</reference>
<dbReference type="GO" id="GO:0015104">
    <property type="term" value="F:antimonite transmembrane transporter activity"/>
    <property type="evidence" value="ECO:0007669"/>
    <property type="project" value="TreeGrafter"/>
</dbReference>
<dbReference type="GO" id="GO:0005886">
    <property type="term" value="C:plasma membrane"/>
    <property type="evidence" value="ECO:0007669"/>
    <property type="project" value="UniProtKB-SubCell"/>
</dbReference>
<keyword evidence="7 8" id="KW-0472">Membrane</keyword>
<feature type="transmembrane region" description="Helical" evidence="8">
    <location>
        <begin position="261"/>
        <end position="281"/>
    </location>
</feature>
<dbReference type="OrthoDB" id="3254016at2"/>
<evidence type="ECO:0000313" key="10">
    <source>
        <dbReference type="Proteomes" id="UP000246145"/>
    </source>
</evidence>
<name>A0A2U1CSF4_9BURK</name>
<comment type="subcellular location">
    <subcellularLocation>
        <location evidence="1">Cell membrane</location>
        <topology evidence="1">Multi-pass membrane protein</topology>
    </subcellularLocation>
</comment>
<dbReference type="EMBL" id="QEKO01000001">
    <property type="protein sequence ID" value="PVY68828.1"/>
    <property type="molecule type" value="Genomic_DNA"/>
</dbReference>
<dbReference type="Proteomes" id="UP000246145">
    <property type="component" value="Unassembled WGS sequence"/>
</dbReference>
<keyword evidence="3" id="KW-0813">Transport</keyword>
<sequence length="317" mass="34372">MNRDALERHQAWVYLAAILIGLMAGSSFPQAGPLFEQLLWPTLVVLLYATFLQMPLVRLKLALRDRRFTAAMLLGNFIVLPALVWGMVELFGFDSITRLGVLLVLLVPCTDWFITFSQLGKGDTPRAVAATPLNLALQLLLLPVYLWLMADSASLARWEVSNLLPAVFVVLAPLAAAVATEIAINRHPKLERARSVAAWGPVPLLGLTVFFIAAAHAGAVAQAAVQLAGVVPAFVLFLVLAALLAKFLARLFGLPADQGRTLAFSFGTRNSFVVLPLALSLPAGWETAALVIVAQSLVELFGMVAYLWVVPRRLFPE</sequence>
<dbReference type="Pfam" id="PF01758">
    <property type="entry name" value="SBF"/>
    <property type="match status" value="1"/>
</dbReference>
<dbReference type="Gene3D" id="1.20.1530.20">
    <property type="match status" value="1"/>
</dbReference>
<evidence type="ECO:0000256" key="8">
    <source>
        <dbReference type="SAM" id="Phobius"/>
    </source>
</evidence>
<dbReference type="InterPro" id="IPR002657">
    <property type="entry name" value="BilAc:Na_symport/Acr3"/>
</dbReference>
<dbReference type="GO" id="GO:0015105">
    <property type="term" value="F:arsenite transmembrane transporter activity"/>
    <property type="evidence" value="ECO:0007669"/>
    <property type="project" value="TreeGrafter"/>
</dbReference>
<feature type="transmembrane region" description="Helical" evidence="8">
    <location>
        <begin position="163"/>
        <end position="184"/>
    </location>
</feature>
<comment type="caution">
    <text evidence="9">The sequence shown here is derived from an EMBL/GenBank/DDBJ whole genome shotgun (WGS) entry which is preliminary data.</text>
</comment>
<dbReference type="RefSeq" id="WP_116517807.1">
    <property type="nucleotide sequence ID" value="NZ_JACCEX010000001.1"/>
</dbReference>
<evidence type="ECO:0000256" key="6">
    <source>
        <dbReference type="ARBA" id="ARBA00022989"/>
    </source>
</evidence>
<feature type="transmembrane region" description="Helical" evidence="8">
    <location>
        <begin position="196"/>
        <end position="217"/>
    </location>
</feature>
<keyword evidence="6 8" id="KW-1133">Transmembrane helix</keyword>
<proteinExistence type="inferred from homology"/>
<protein>
    <submittedName>
        <fullName evidence="9">ACR3 family arsenite efflux pump ArsB</fullName>
    </submittedName>
</protein>
<dbReference type="PANTHER" id="PTHR43057">
    <property type="entry name" value="ARSENITE EFFLUX TRANSPORTER"/>
    <property type="match status" value="1"/>
</dbReference>
<comment type="similarity">
    <text evidence="2">Belongs to the arsenical resistance-3 (ACR3) (TC 2.A.59) family.</text>
</comment>
<gene>
    <name evidence="9" type="ORF">C7440_1240</name>
</gene>
<feature type="transmembrane region" description="Helical" evidence="8">
    <location>
        <begin position="223"/>
        <end position="249"/>
    </location>
</feature>
<dbReference type="STRING" id="1231391.GCA_000308195_02030"/>
<feature type="transmembrane region" description="Helical" evidence="8">
    <location>
        <begin position="287"/>
        <end position="309"/>
    </location>
</feature>
<evidence type="ECO:0000256" key="7">
    <source>
        <dbReference type="ARBA" id="ARBA00023136"/>
    </source>
</evidence>
<keyword evidence="5 8" id="KW-0812">Transmembrane</keyword>